<accession>A0A8J5RXZ4</accession>
<evidence type="ECO:0000313" key="2">
    <source>
        <dbReference type="EMBL" id="KAG8048204.1"/>
    </source>
</evidence>
<reference evidence="2" key="2">
    <citation type="submission" date="2021-02" db="EMBL/GenBank/DDBJ databases">
        <authorList>
            <person name="Kimball J.A."/>
            <person name="Haas M.W."/>
            <person name="Macchietto M."/>
            <person name="Kono T."/>
            <person name="Duquette J."/>
            <person name="Shao M."/>
        </authorList>
    </citation>
    <scope>NUCLEOTIDE SEQUENCE</scope>
    <source>
        <tissue evidence="2">Fresh leaf tissue</tissue>
    </source>
</reference>
<sequence>MAEGGQPPVVTVPSPHGGGATGKGEKEAASDEKEKTGLVGGGSPAMEAAAVAPAAGEMRGKEGSLVL</sequence>
<proteinExistence type="predicted"/>
<dbReference type="AlphaFoldDB" id="A0A8J5RXZ4"/>
<feature type="compositionally biased region" description="Basic and acidic residues" evidence="1">
    <location>
        <begin position="23"/>
        <end position="36"/>
    </location>
</feature>
<organism evidence="2 3">
    <name type="scientific">Zizania palustris</name>
    <name type="common">Northern wild rice</name>
    <dbReference type="NCBI Taxonomy" id="103762"/>
    <lineage>
        <taxon>Eukaryota</taxon>
        <taxon>Viridiplantae</taxon>
        <taxon>Streptophyta</taxon>
        <taxon>Embryophyta</taxon>
        <taxon>Tracheophyta</taxon>
        <taxon>Spermatophyta</taxon>
        <taxon>Magnoliopsida</taxon>
        <taxon>Liliopsida</taxon>
        <taxon>Poales</taxon>
        <taxon>Poaceae</taxon>
        <taxon>BOP clade</taxon>
        <taxon>Oryzoideae</taxon>
        <taxon>Oryzeae</taxon>
        <taxon>Zizaniinae</taxon>
        <taxon>Zizania</taxon>
    </lineage>
</organism>
<protein>
    <submittedName>
        <fullName evidence="2">Uncharacterized protein</fullName>
    </submittedName>
</protein>
<dbReference type="EMBL" id="JAAALK010000290">
    <property type="protein sequence ID" value="KAG8048204.1"/>
    <property type="molecule type" value="Genomic_DNA"/>
</dbReference>
<evidence type="ECO:0000256" key="1">
    <source>
        <dbReference type="SAM" id="MobiDB-lite"/>
    </source>
</evidence>
<keyword evidence="3" id="KW-1185">Reference proteome</keyword>
<evidence type="ECO:0000313" key="3">
    <source>
        <dbReference type="Proteomes" id="UP000729402"/>
    </source>
</evidence>
<feature type="region of interest" description="Disordered" evidence="1">
    <location>
        <begin position="1"/>
        <end position="44"/>
    </location>
</feature>
<dbReference type="Proteomes" id="UP000729402">
    <property type="component" value="Unassembled WGS sequence"/>
</dbReference>
<name>A0A8J5RXZ4_ZIZPA</name>
<gene>
    <name evidence="2" type="ORF">GUJ93_ZPchr0008g11523</name>
</gene>
<reference evidence="2" key="1">
    <citation type="journal article" date="2021" name="bioRxiv">
        <title>Whole Genome Assembly and Annotation of Northern Wild Rice, Zizania palustris L., Supports a Whole Genome Duplication in the Zizania Genus.</title>
        <authorList>
            <person name="Haas M."/>
            <person name="Kono T."/>
            <person name="Macchietto M."/>
            <person name="Millas R."/>
            <person name="McGilp L."/>
            <person name="Shao M."/>
            <person name="Duquette J."/>
            <person name="Hirsch C.N."/>
            <person name="Kimball J."/>
        </authorList>
    </citation>
    <scope>NUCLEOTIDE SEQUENCE</scope>
    <source>
        <tissue evidence="2">Fresh leaf tissue</tissue>
    </source>
</reference>
<comment type="caution">
    <text evidence="2">The sequence shown here is derived from an EMBL/GenBank/DDBJ whole genome shotgun (WGS) entry which is preliminary data.</text>
</comment>